<dbReference type="Proteomes" id="UP000287188">
    <property type="component" value="Unassembled WGS sequence"/>
</dbReference>
<reference evidence="3" key="1">
    <citation type="submission" date="2018-12" db="EMBL/GenBank/DDBJ databases">
        <title>Tengunoibacter tsumagoiensis gen. nov., sp. nov., Dictyobacter kobayashii sp. nov., D. alpinus sp. nov., and D. joshuensis sp. nov. and description of Dictyobacteraceae fam. nov. within the order Ktedonobacterales isolated from Tengu-no-mugimeshi.</title>
        <authorList>
            <person name="Wang C.M."/>
            <person name="Zheng Y."/>
            <person name="Sakai Y."/>
            <person name="Toyoda A."/>
            <person name="Minakuchi Y."/>
            <person name="Abe K."/>
            <person name="Yokota A."/>
            <person name="Yabe S."/>
        </authorList>
    </citation>
    <scope>NUCLEOTIDE SEQUENCE [LARGE SCALE GENOMIC DNA]</scope>
    <source>
        <strain evidence="3">Uno11</strain>
    </source>
</reference>
<protein>
    <submittedName>
        <fullName evidence="2">Uncharacterized protein</fullName>
    </submittedName>
</protein>
<dbReference type="AlphaFoldDB" id="A0A402AYV2"/>
<evidence type="ECO:0000313" key="2">
    <source>
        <dbReference type="EMBL" id="GCE24282.1"/>
    </source>
</evidence>
<sequence length="76" mass="8258">MNNSQLTDDPGVNPVVLGQSGDRSVAAQLAALPPWPSSRPGPLKVLPPPHERPVTRLRSEQMAVIDYNQETGESMR</sequence>
<feature type="region of interest" description="Disordered" evidence="1">
    <location>
        <begin position="32"/>
        <end position="54"/>
    </location>
</feature>
<feature type="region of interest" description="Disordered" evidence="1">
    <location>
        <begin position="1"/>
        <end position="20"/>
    </location>
</feature>
<comment type="caution">
    <text evidence="2">The sequence shown here is derived from an EMBL/GenBank/DDBJ whole genome shotgun (WGS) entry which is preliminary data.</text>
</comment>
<dbReference type="EMBL" id="BIFS01000002">
    <property type="protein sequence ID" value="GCE24282.1"/>
    <property type="molecule type" value="Genomic_DNA"/>
</dbReference>
<dbReference type="OrthoDB" id="167003at2"/>
<gene>
    <name evidence="2" type="ORF">KDK_80820</name>
</gene>
<dbReference type="RefSeq" id="WP_126557527.1">
    <property type="nucleotide sequence ID" value="NZ_BIFS01000002.1"/>
</dbReference>
<accession>A0A402AYV2</accession>
<organism evidence="2 3">
    <name type="scientific">Dictyobacter kobayashii</name>
    <dbReference type="NCBI Taxonomy" id="2014872"/>
    <lineage>
        <taxon>Bacteria</taxon>
        <taxon>Bacillati</taxon>
        <taxon>Chloroflexota</taxon>
        <taxon>Ktedonobacteria</taxon>
        <taxon>Ktedonobacterales</taxon>
        <taxon>Dictyobacteraceae</taxon>
        <taxon>Dictyobacter</taxon>
    </lineage>
</organism>
<keyword evidence="3" id="KW-1185">Reference proteome</keyword>
<proteinExistence type="predicted"/>
<name>A0A402AYV2_9CHLR</name>
<evidence type="ECO:0000313" key="3">
    <source>
        <dbReference type="Proteomes" id="UP000287188"/>
    </source>
</evidence>
<evidence type="ECO:0000256" key="1">
    <source>
        <dbReference type="SAM" id="MobiDB-lite"/>
    </source>
</evidence>